<dbReference type="EMBL" id="CP031229">
    <property type="protein sequence ID" value="AXH98003.1"/>
    <property type="molecule type" value="Genomic_DNA"/>
</dbReference>
<dbReference type="CDD" id="cd03114">
    <property type="entry name" value="MMAA-like"/>
    <property type="match status" value="1"/>
</dbReference>
<evidence type="ECO:0000256" key="4">
    <source>
        <dbReference type="ARBA" id="ARBA00023134"/>
    </source>
</evidence>
<reference evidence="7 8" key="1">
    <citation type="submission" date="2018-07" db="EMBL/GenBank/DDBJ databases">
        <title>Complete genome sequencing of Ornithinimicrobium sp. AMA3305.</title>
        <authorList>
            <person name="Bae J.-W."/>
        </authorList>
    </citation>
    <scope>NUCLEOTIDE SEQUENCE [LARGE SCALE GENOMIC DNA]</scope>
    <source>
        <strain evidence="7 8">AMA3305</strain>
    </source>
</reference>
<evidence type="ECO:0000256" key="3">
    <source>
        <dbReference type="ARBA" id="ARBA00022801"/>
    </source>
</evidence>
<evidence type="ECO:0000259" key="6">
    <source>
        <dbReference type="SMART" id="SM00382"/>
    </source>
</evidence>
<dbReference type="PANTHER" id="PTHR43087:SF1">
    <property type="entry name" value="LAO_AO TRANSPORT SYSTEM ATPASE"/>
    <property type="match status" value="1"/>
</dbReference>
<sequence length="318" mass="33009">MPALVEAARAGSPRALGRLITLVENADPALREVMAALAPHTGRARVVGLTGSPGVGKSTSTSMLVGELRAKGLRVGVLAVDPSSPFSGGALLGDRIRLTEHALDPEVFIRSMASRGHLGGLSRATPQALRVMDAAGCEVILVETVGVGQSEVEVAGLADTTVVLLAPGMGDGVQAAKAGILEIGDVFVVNKADRDGAPATARELRHMISLGERLGPQDWRPPVLMTVAADGEGGTEVVEALDKHLVWLQQHGELEQRRRVRAAREVEALALHELRGRMGGLSADGDGVLGEAAEEVLAGRLDPYAAADRVVAELSGRG</sequence>
<dbReference type="SUPFAM" id="SSF52540">
    <property type="entry name" value="P-loop containing nucleoside triphosphate hydrolases"/>
    <property type="match status" value="1"/>
</dbReference>
<keyword evidence="5" id="KW-0143">Chaperone</keyword>
<dbReference type="PANTHER" id="PTHR43087">
    <property type="entry name" value="LYSINE/ARGININE/ORNITHINE TRANSPORT SYSTEM KINASE"/>
    <property type="match status" value="1"/>
</dbReference>
<evidence type="ECO:0000313" key="8">
    <source>
        <dbReference type="Proteomes" id="UP000253790"/>
    </source>
</evidence>
<keyword evidence="4" id="KW-0342">GTP-binding</keyword>
<accession>A0A345NSJ5</accession>
<proteinExistence type="inferred from homology"/>
<dbReference type="Gene3D" id="3.40.50.300">
    <property type="entry name" value="P-loop containing nucleotide triphosphate hydrolases"/>
    <property type="match status" value="1"/>
</dbReference>
<feature type="domain" description="AAA+ ATPase" evidence="6">
    <location>
        <begin position="43"/>
        <end position="251"/>
    </location>
</feature>
<dbReference type="Proteomes" id="UP000253790">
    <property type="component" value="Chromosome"/>
</dbReference>
<keyword evidence="2" id="KW-0547">Nucleotide-binding</keyword>
<organism evidence="7 8">
    <name type="scientific">Ornithinimicrobium avium</name>
    <dbReference type="NCBI Taxonomy" id="2283195"/>
    <lineage>
        <taxon>Bacteria</taxon>
        <taxon>Bacillati</taxon>
        <taxon>Actinomycetota</taxon>
        <taxon>Actinomycetes</taxon>
        <taxon>Micrococcales</taxon>
        <taxon>Ornithinimicrobiaceae</taxon>
        <taxon>Ornithinimicrobium</taxon>
    </lineage>
</organism>
<dbReference type="InterPro" id="IPR005129">
    <property type="entry name" value="GTPase_ArgK"/>
</dbReference>
<dbReference type="InterPro" id="IPR052040">
    <property type="entry name" value="GTPase/Isobutyryl-CoA_mutase"/>
</dbReference>
<dbReference type="Pfam" id="PF03308">
    <property type="entry name" value="MeaB"/>
    <property type="match status" value="1"/>
</dbReference>
<dbReference type="NCBIfam" id="TIGR00750">
    <property type="entry name" value="lao"/>
    <property type="match status" value="1"/>
</dbReference>
<evidence type="ECO:0000256" key="5">
    <source>
        <dbReference type="ARBA" id="ARBA00023186"/>
    </source>
</evidence>
<evidence type="ECO:0000256" key="1">
    <source>
        <dbReference type="ARBA" id="ARBA00009625"/>
    </source>
</evidence>
<dbReference type="OrthoDB" id="9778292at2"/>
<dbReference type="InterPro" id="IPR003593">
    <property type="entry name" value="AAA+_ATPase"/>
</dbReference>
<evidence type="ECO:0000313" key="7">
    <source>
        <dbReference type="EMBL" id="AXH98003.1"/>
    </source>
</evidence>
<dbReference type="InterPro" id="IPR027417">
    <property type="entry name" value="P-loop_NTPase"/>
</dbReference>
<dbReference type="KEGG" id="orn:DV701_08185"/>
<keyword evidence="3" id="KW-0378">Hydrolase</keyword>
<comment type="similarity">
    <text evidence="1">Belongs to the SIMIBI class G3E GTPase family. ArgK/MeaB subfamily.</text>
</comment>
<protein>
    <submittedName>
        <fullName evidence="7">Methylmalonyl Co-A mutase-associated GTPase MeaB</fullName>
    </submittedName>
</protein>
<evidence type="ECO:0000256" key="2">
    <source>
        <dbReference type="ARBA" id="ARBA00022741"/>
    </source>
</evidence>
<gene>
    <name evidence="7" type="ORF">DV701_08185</name>
</gene>
<dbReference type="GO" id="GO:0005525">
    <property type="term" value="F:GTP binding"/>
    <property type="evidence" value="ECO:0007669"/>
    <property type="project" value="UniProtKB-KW"/>
</dbReference>
<dbReference type="GO" id="GO:0003924">
    <property type="term" value="F:GTPase activity"/>
    <property type="evidence" value="ECO:0007669"/>
    <property type="project" value="InterPro"/>
</dbReference>
<dbReference type="SMART" id="SM00382">
    <property type="entry name" value="AAA"/>
    <property type="match status" value="1"/>
</dbReference>
<name>A0A345NSJ5_9MICO</name>
<keyword evidence="8" id="KW-1185">Reference proteome</keyword>
<dbReference type="AlphaFoldDB" id="A0A345NSJ5"/>